<protein>
    <recommendedName>
        <fullName evidence="2">Low molecular weight protein antigen 6 PH domain-containing protein</fullName>
    </recommendedName>
</protein>
<dbReference type="Proteomes" id="UP000192801">
    <property type="component" value="Unassembled WGS sequence"/>
</dbReference>
<evidence type="ECO:0000313" key="3">
    <source>
        <dbReference type="EMBL" id="ORA72239.1"/>
    </source>
</evidence>
<evidence type="ECO:0000256" key="1">
    <source>
        <dbReference type="SAM" id="Phobius"/>
    </source>
</evidence>
<evidence type="ECO:0000259" key="2">
    <source>
        <dbReference type="Pfam" id="PF10756"/>
    </source>
</evidence>
<keyword evidence="4" id="KW-1185">Reference proteome</keyword>
<reference evidence="3 4" key="1">
    <citation type="submission" date="2016-12" db="EMBL/GenBank/DDBJ databases">
        <title>The new phylogeny of genus Mycobacterium.</title>
        <authorList>
            <person name="Tortoli E."/>
            <person name="Trovato A."/>
            <person name="Cirillo D.M."/>
        </authorList>
    </citation>
    <scope>NUCLEOTIDE SEQUENCE [LARGE SCALE GENOMIC DNA]</scope>
    <source>
        <strain evidence="3 4">DSM 45130</strain>
    </source>
</reference>
<feature type="domain" description="Low molecular weight protein antigen 6 PH" evidence="2">
    <location>
        <begin position="53"/>
        <end position="123"/>
    </location>
</feature>
<dbReference type="STRING" id="444597.BST26_06250"/>
<name>A0A1X0DJA3_9MYCO</name>
<comment type="caution">
    <text evidence="3">The sequence shown here is derived from an EMBL/GenBank/DDBJ whole genome shotgun (WGS) entry which is preliminary data.</text>
</comment>
<dbReference type="Pfam" id="PF10756">
    <property type="entry name" value="bPH_6"/>
    <property type="match status" value="1"/>
</dbReference>
<keyword evidence="1" id="KW-0812">Transmembrane</keyword>
<dbReference type="OrthoDB" id="5190396at2"/>
<dbReference type="AlphaFoldDB" id="A0A1X0DJA3"/>
<accession>A0A1X0DJA3</accession>
<dbReference type="EMBL" id="MVHS01000009">
    <property type="protein sequence ID" value="ORA72239.1"/>
    <property type="molecule type" value="Genomic_DNA"/>
</dbReference>
<gene>
    <name evidence="3" type="ORF">BST26_06250</name>
</gene>
<proteinExistence type="predicted"/>
<sequence length="126" mass="13394">MARVKTPVVIRISPMAHFAVGFFALGLLIPVMIWVWTLPLLLIPVLGSVAIVRLRTTADADGVTARTLTGGRTIPWSDISGLSFKGGNWARAELRDGSSVTLPAVTFATLPLLTAASGGRVPNPYR</sequence>
<evidence type="ECO:0000313" key="4">
    <source>
        <dbReference type="Proteomes" id="UP000192801"/>
    </source>
</evidence>
<organism evidence="3 4">
    <name type="scientific">Mycolicibacterium insubricum</name>
    <dbReference type="NCBI Taxonomy" id="444597"/>
    <lineage>
        <taxon>Bacteria</taxon>
        <taxon>Bacillati</taxon>
        <taxon>Actinomycetota</taxon>
        <taxon>Actinomycetes</taxon>
        <taxon>Mycobacteriales</taxon>
        <taxon>Mycobacteriaceae</taxon>
        <taxon>Mycolicibacterium</taxon>
    </lineage>
</organism>
<dbReference type="InterPro" id="IPR019692">
    <property type="entry name" value="CFP-6_PH"/>
</dbReference>
<keyword evidence="1" id="KW-0472">Membrane</keyword>
<feature type="transmembrane region" description="Helical" evidence="1">
    <location>
        <begin position="20"/>
        <end position="46"/>
    </location>
</feature>
<keyword evidence="1" id="KW-1133">Transmembrane helix</keyword>